<organism evidence="4 5">
    <name type="scientific">Streptomyces cadmiisoli</name>
    <dbReference type="NCBI Taxonomy" id="2184053"/>
    <lineage>
        <taxon>Bacteria</taxon>
        <taxon>Bacillati</taxon>
        <taxon>Actinomycetota</taxon>
        <taxon>Actinomycetes</taxon>
        <taxon>Kitasatosporales</taxon>
        <taxon>Streptomycetaceae</taxon>
        <taxon>Streptomyces</taxon>
        <taxon>Streptomyces aurantiacus group</taxon>
    </lineage>
</organism>
<dbReference type="Pfam" id="PF01408">
    <property type="entry name" value="GFO_IDH_MocA"/>
    <property type="match status" value="1"/>
</dbReference>
<dbReference type="PANTHER" id="PTHR43249">
    <property type="entry name" value="UDP-N-ACETYL-2-AMINO-2-DEOXY-D-GLUCURONATE OXIDASE"/>
    <property type="match status" value="1"/>
</dbReference>
<dbReference type="Gene3D" id="3.40.50.720">
    <property type="entry name" value="NAD(P)-binding Rossmann-like Domain"/>
    <property type="match status" value="1"/>
</dbReference>
<dbReference type="InterPro" id="IPR055170">
    <property type="entry name" value="GFO_IDH_MocA-like_dom"/>
</dbReference>
<keyword evidence="4" id="KW-0614">Plasmid</keyword>
<evidence type="ECO:0000259" key="3">
    <source>
        <dbReference type="Pfam" id="PF22725"/>
    </source>
</evidence>
<proteinExistence type="predicted"/>
<sequence>MLSFGVIGCGSIGGLTSRLLSGRDERSATAFAGRAVLAGVAARTRQSAKKLADELGLAAEGVSDLLRRPDIDAVCVCTPSGTHADIAVRALEAGKHVLVEKPIDVDCMAADRLIAASERTGLTLGVISQCRFTPAAMAAQRAIDSGALGRITSLLIEVPYWRSMSYYSASDWRGTRSLDGGGALANQGVHYLDLAQWLGGPVTEVSAHSAVLAHEGIEVEDTISASLRLANGALGTLLASTAAYPGRESRVSVQGDRGSLVIEGDRLTYFHTFEDAQGSDVGAYGAYGQQNQVARLTQLAAEQRAGDDDRDRTGQPRQPHRAQILDFCRAVETGERPIVDGESARRTLAVVQAVYRSARERQPVRVASPCLEGGAASAGKV</sequence>
<feature type="compositionally biased region" description="Basic and acidic residues" evidence="1">
    <location>
        <begin position="304"/>
        <end position="314"/>
    </location>
</feature>
<geneLocation type="plasmid" evidence="4 5">
    <name>unnamed1</name>
</geneLocation>
<evidence type="ECO:0000256" key="1">
    <source>
        <dbReference type="SAM" id="MobiDB-lite"/>
    </source>
</evidence>
<dbReference type="RefSeq" id="WP_112443086.1">
    <property type="nucleotide sequence ID" value="NZ_CP030074.1"/>
</dbReference>
<reference evidence="5" key="1">
    <citation type="submission" date="2018-06" db="EMBL/GenBank/DDBJ databases">
        <authorList>
            <person name="Li K."/>
        </authorList>
    </citation>
    <scope>NUCLEOTIDE SEQUENCE [LARGE SCALE GENOMIC DNA]</scope>
    <source>
        <strain evidence="5">ZFG47</strain>
        <plasmid evidence="5">unnamed1</plasmid>
    </source>
</reference>
<dbReference type="EMBL" id="CP030074">
    <property type="protein sequence ID" value="AWW43241.1"/>
    <property type="molecule type" value="Genomic_DNA"/>
</dbReference>
<accession>A0A2Z4JDX0</accession>
<evidence type="ECO:0000313" key="5">
    <source>
        <dbReference type="Proteomes" id="UP000249616"/>
    </source>
</evidence>
<dbReference type="SUPFAM" id="SSF51735">
    <property type="entry name" value="NAD(P)-binding Rossmann-fold domains"/>
    <property type="match status" value="1"/>
</dbReference>
<name>A0A2Z4JDX0_9ACTN</name>
<keyword evidence="5" id="KW-1185">Reference proteome</keyword>
<dbReference type="Gene3D" id="3.30.360.10">
    <property type="entry name" value="Dihydrodipicolinate Reductase, domain 2"/>
    <property type="match status" value="1"/>
</dbReference>
<gene>
    <name evidence="4" type="ORF">DN051_42370</name>
</gene>
<dbReference type="SUPFAM" id="SSF55347">
    <property type="entry name" value="Glyceraldehyde-3-phosphate dehydrogenase-like, C-terminal domain"/>
    <property type="match status" value="1"/>
</dbReference>
<feature type="region of interest" description="Disordered" evidence="1">
    <location>
        <begin position="301"/>
        <end position="321"/>
    </location>
</feature>
<dbReference type="Pfam" id="PF22725">
    <property type="entry name" value="GFO_IDH_MocA_C3"/>
    <property type="match status" value="1"/>
</dbReference>
<dbReference type="InterPro" id="IPR036291">
    <property type="entry name" value="NAD(P)-bd_dom_sf"/>
</dbReference>
<dbReference type="Proteomes" id="UP000249616">
    <property type="component" value="Plasmid unnamed1"/>
</dbReference>
<dbReference type="InterPro" id="IPR052515">
    <property type="entry name" value="Gfo/Idh/MocA_Oxidoreductase"/>
</dbReference>
<dbReference type="GO" id="GO:0000166">
    <property type="term" value="F:nucleotide binding"/>
    <property type="evidence" value="ECO:0007669"/>
    <property type="project" value="InterPro"/>
</dbReference>
<feature type="domain" description="Gfo/Idh/MocA-like oxidoreductase N-terminal" evidence="2">
    <location>
        <begin position="3"/>
        <end position="126"/>
    </location>
</feature>
<protein>
    <submittedName>
        <fullName evidence="4">Gfo/Idh/MocA family oxidoreductase</fullName>
    </submittedName>
</protein>
<dbReference type="PANTHER" id="PTHR43249:SF1">
    <property type="entry name" value="D-GLUCOSIDE 3-DEHYDROGENASE"/>
    <property type="match status" value="1"/>
</dbReference>
<dbReference type="KEGG" id="scad:DN051_42370"/>
<dbReference type="AlphaFoldDB" id="A0A2Z4JDX0"/>
<dbReference type="InterPro" id="IPR000683">
    <property type="entry name" value="Gfo/Idh/MocA-like_OxRdtase_N"/>
</dbReference>
<evidence type="ECO:0000313" key="4">
    <source>
        <dbReference type="EMBL" id="AWW43241.1"/>
    </source>
</evidence>
<feature type="domain" description="GFO/IDH/MocA-like oxidoreductase" evidence="3">
    <location>
        <begin position="138"/>
        <end position="261"/>
    </location>
</feature>
<evidence type="ECO:0000259" key="2">
    <source>
        <dbReference type="Pfam" id="PF01408"/>
    </source>
</evidence>